<dbReference type="PATRIC" id="fig|1789004.3.peg.1261"/>
<keyword evidence="11" id="KW-1185">Reference proteome</keyword>
<comment type="similarity">
    <text evidence="3">Belongs to the FKBP-type PPIase family.</text>
</comment>
<evidence type="ECO:0000256" key="4">
    <source>
        <dbReference type="ARBA" id="ARBA00013194"/>
    </source>
</evidence>
<sequence length="158" mass="17555">MIIAKNSVVTLAFVLRDDQGVLLEESDPTISYLHGGYDGIFPSVEETLEGQEEGFACTVTMTPDMAFGEYDPTLRRTEPRSLFPSQVKVGMQFQGEGEGEQNWLFAVTEVTDETVTLDGNHPLVGKTLVFDCTVKGVRRASEEELEHGHVHGEHDHHH</sequence>
<comment type="catalytic activity">
    <reaction evidence="1">
        <text>[protein]-peptidylproline (omega=180) = [protein]-peptidylproline (omega=0)</text>
        <dbReference type="Rhea" id="RHEA:16237"/>
        <dbReference type="Rhea" id="RHEA-COMP:10747"/>
        <dbReference type="Rhea" id="RHEA-COMP:10748"/>
        <dbReference type="ChEBI" id="CHEBI:83833"/>
        <dbReference type="ChEBI" id="CHEBI:83834"/>
        <dbReference type="EC" id="5.2.1.8"/>
    </reaction>
</comment>
<evidence type="ECO:0000313" key="10">
    <source>
        <dbReference type="EMBL" id="QWY76979.1"/>
    </source>
</evidence>
<dbReference type="Gene3D" id="3.10.50.40">
    <property type="match status" value="1"/>
</dbReference>
<dbReference type="SUPFAM" id="SSF54534">
    <property type="entry name" value="FKBP-like"/>
    <property type="match status" value="1"/>
</dbReference>
<dbReference type="Proteomes" id="UP000683551">
    <property type="component" value="Chromosome"/>
</dbReference>
<evidence type="ECO:0000256" key="3">
    <source>
        <dbReference type="ARBA" id="ARBA00006577"/>
    </source>
</evidence>
<dbReference type="EMBL" id="CP071137">
    <property type="protein sequence ID" value="QWY76979.1"/>
    <property type="molecule type" value="Genomic_DNA"/>
</dbReference>
<dbReference type="RefSeq" id="WP_031595465.1">
    <property type="nucleotide sequence ID" value="NZ_CP053675.1"/>
</dbReference>
<dbReference type="GO" id="GO:0005737">
    <property type="term" value="C:cytoplasm"/>
    <property type="evidence" value="ECO:0007669"/>
    <property type="project" value="UniProtKB-SubCell"/>
</dbReference>
<evidence type="ECO:0000256" key="8">
    <source>
        <dbReference type="ARBA" id="ARBA00023235"/>
    </source>
</evidence>
<accession>A0A149VYD1</accession>
<dbReference type="PANTHER" id="PTHR47861:SF3">
    <property type="entry name" value="FKBP-TYPE PEPTIDYL-PROLYL CIS-TRANS ISOMERASE SLYD"/>
    <property type="match status" value="1"/>
</dbReference>
<evidence type="ECO:0000256" key="7">
    <source>
        <dbReference type="ARBA" id="ARBA00023186"/>
    </source>
</evidence>
<evidence type="ECO:0000313" key="11">
    <source>
        <dbReference type="Proteomes" id="UP000075653"/>
    </source>
</evidence>
<dbReference type="GO" id="GO:0003755">
    <property type="term" value="F:peptidyl-prolyl cis-trans isomerase activity"/>
    <property type="evidence" value="ECO:0007669"/>
    <property type="project" value="UniProtKB-KW"/>
</dbReference>
<reference evidence="10" key="2">
    <citation type="submission" date="2021-02" db="EMBL/GenBank/DDBJ databases">
        <title>Comparative genomics of Ferrovum myxofaciens strains, predominant extremophile bacteria forming large biofilm stalactites in acid mine ecosystems.</title>
        <authorList>
            <person name="Burkartova K."/>
            <person name="Ridl J."/>
            <person name="Pajer P."/>
            <person name="Falteisek L."/>
        </authorList>
    </citation>
    <scope>NUCLEOTIDE SEQUENCE</scope>
    <source>
        <strain evidence="10">MI1III</strain>
    </source>
</reference>
<keyword evidence="5" id="KW-0963">Cytoplasm</keyword>
<reference evidence="9 11" key="1">
    <citation type="submission" date="2016-01" db="EMBL/GenBank/DDBJ databases">
        <title>Genome sequence of the acidophilic iron oxidising Ferrovum strain Z-31.</title>
        <authorList>
            <person name="Poehlein A."/>
            <person name="Ullrich S.R."/>
            <person name="Schloemann M."/>
            <person name="Muehling M."/>
            <person name="Daniel R."/>
        </authorList>
    </citation>
    <scope>NUCLEOTIDE SEQUENCE [LARGE SCALE GENOMIC DNA]</scope>
    <source>
        <strain evidence="9 11">Z-31</strain>
    </source>
</reference>
<accession>A0A8F3DX92</accession>
<protein>
    <recommendedName>
        <fullName evidence="4">peptidylprolyl isomerase</fullName>
        <ecNumber evidence="4">5.2.1.8</ecNumber>
    </recommendedName>
</protein>
<dbReference type="Proteomes" id="UP000075653">
    <property type="component" value="Unassembled WGS sequence"/>
</dbReference>
<organism evidence="9 11">
    <name type="scientific">Ferrovum myxofaciens</name>
    <dbReference type="NCBI Taxonomy" id="416213"/>
    <lineage>
        <taxon>Bacteria</taxon>
        <taxon>Pseudomonadati</taxon>
        <taxon>Pseudomonadota</taxon>
        <taxon>Betaproteobacteria</taxon>
        <taxon>Ferrovales</taxon>
        <taxon>Ferrovaceae</taxon>
        <taxon>Ferrovum</taxon>
    </lineage>
</organism>
<dbReference type="PANTHER" id="PTHR47861">
    <property type="entry name" value="FKBP-TYPE PEPTIDYL-PROLYL CIS-TRANS ISOMERASE SLYD"/>
    <property type="match status" value="1"/>
</dbReference>
<dbReference type="InterPro" id="IPR046357">
    <property type="entry name" value="PPIase_dom_sf"/>
</dbReference>
<keyword evidence="7" id="KW-0143">Chaperone</keyword>
<evidence type="ECO:0000313" key="9">
    <source>
        <dbReference type="EMBL" id="KXW58239.1"/>
    </source>
</evidence>
<dbReference type="AlphaFoldDB" id="A0A8F3DX92"/>
<gene>
    <name evidence="9" type="primary">slyD</name>
    <name evidence="9" type="ORF">FEMY_12400</name>
    <name evidence="10" type="ORF">JZL65_10905</name>
</gene>
<evidence type="ECO:0000256" key="5">
    <source>
        <dbReference type="ARBA" id="ARBA00022490"/>
    </source>
</evidence>
<dbReference type="EMBL" id="LRRD01000020">
    <property type="protein sequence ID" value="KXW58239.1"/>
    <property type="molecule type" value="Genomic_DNA"/>
</dbReference>
<evidence type="ECO:0000256" key="6">
    <source>
        <dbReference type="ARBA" id="ARBA00023110"/>
    </source>
</evidence>
<dbReference type="OrthoDB" id="9808891at2"/>
<dbReference type="EC" id="5.2.1.8" evidence="4"/>
<keyword evidence="6" id="KW-0697">Rotamase</keyword>
<evidence type="ECO:0000256" key="1">
    <source>
        <dbReference type="ARBA" id="ARBA00000971"/>
    </source>
</evidence>
<name>A0A8F3DX92_9PROT</name>
<comment type="subcellular location">
    <subcellularLocation>
        <location evidence="2">Cytoplasm</location>
    </subcellularLocation>
</comment>
<evidence type="ECO:0000256" key="2">
    <source>
        <dbReference type="ARBA" id="ARBA00004496"/>
    </source>
</evidence>
<keyword evidence="8 9" id="KW-0413">Isomerase</keyword>
<proteinExistence type="inferred from homology"/>
<dbReference type="GeneID" id="301710267"/>